<dbReference type="EMBL" id="BQNB010011040">
    <property type="protein sequence ID" value="GJS85312.1"/>
    <property type="molecule type" value="Genomic_DNA"/>
</dbReference>
<organism evidence="1 2">
    <name type="scientific">Tanacetum coccineum</name>
    <dbReference type="NCBI Taxonomy" id="301880"/>
    <lineage>
        <taxon>Eukaryota</taxon>
        <taxon>Viridiplantae</taxon>
        <taxon>Streptophyta</taxon>
        <taxon>Embryophyta</taxon>
        <taxon>Tracheophyta</taxon>
        <taxon>Spermatophyta</taxon>
        <taxon>Magnoliopsida</taxon>
        <taxon>eudicotyledons</taxon>
        <taxon>Gunneridae</taxon>
        <taxon>Pentapetalae</taxon>
        <taxon>asterids</taxon>
        <taxon>campanulids</taxon>
        <taxon>Asterales</taxon>
        <taxon>Asteraceae</taxon>
        <taxon>Asteroideae</taxon>
        <taxon>Anthemideae</taxon>
        <taxon>Anthemidinae</taxon>
        <taxon>Tanacetum</taxon>
    </lineage>
</organism>
<dbReference type="Proteomes" id="UP001151760">
    <property type="component" value="Unassembled WGS sequence"/>
</dbReference>
<evidence type="ECO:0000313" key="2">
    <source>
        <dbReference type="Proteomes" id="UP001151760"/>
    </source>
</evidence>
<name>A0ABQ4Z810_9ASTR</name>
<proteinExistence type="predicted"/>
<protein>
    <submittedName>
        <fullName evidence="1">Protein kinase-like domain, concanavalin A-like lectin/glucanase domain protein</fullName>
    </submittedName>
</protein>
<reference evidence="1" key="2">
    <citation type="submission" date="2022-01" db="EMBL/GenBank/DDBJ databases">
        <authorList>
            <person name="Yamashiro T."/>
            <person name="Shiraishi A."/>
            <person name="Satake H."/>
            <person name="Nakayama K."/>
        </authorList>
    </citation>
    <scope>NUCLEOTIDE SEQUENCE</scope>
</reference>
<comment type="caution">
    <text evidence="1">The sequence shown here is derived from an EMBL/GenBank/DDBJ whole genome shotgun (WGS) entry which is preliminary data.</text>
</comment>
<gene>
    <name evidence="1" type="ORF">Tco_0751853</name>
</gene>
<sequence length="124" mass="14499">MSRSQYNQIITYELRSRRKPSNPDKISNFVGRVRRLKFFIGSLAYECEFMILEDTTSIIDRHLAEMVFGRPFIDGTDLVYNEEEGTVMFEQDDEKITFKMPHTMEIFKKTRLMGLSSDSIPPSS</sequence>
<evidence type="ECO:0000313" key="1">
    <source>
        <dbReference type="EMBL" id="GJS85312.1"/>
    </source>
</evidence>
<reference evidence="1" key="1">
    <citation type="journal article" date="2022" name="Int. J. Mol. Sci.">
        <title>Draft Genome of Tanacetum Coccineum: Genomic Comparison of Closely Related Tanacetum-Family Plants.</title>
        <authorList>
            <person name="Yamashiro T."/>
            <person name="Shiraishi A."/>
            <person name="Nakayama K."/>
            <person name="Satake H."/>
        </authorList>
    </citation>
    <scope>NUCLEOTIDE SEQUENCE</scope>
</reference>
<accession>A0ABQ4Z810</accession>
<keyword evidence="2" id="KW-1185">Reference proteome</keyword>